<dbReference type="OrthoDB" id="9813368at2"/>
<protein>
    <submittedName>
        <fullName evidence="1">Uncharacterized protein</fullName>
    </submittedName>
</protein>
<accession>A0A454JJZ8</accession>
<evidence type="ECO:0000313" key="1">
    <source>
        <dbReference type="EMBL" id="RMC99553.1"/>
    </source>
</evidence>
<keyword evidence="2" id="KW-1185">Reference proteome</keyword>
<name>A0A454JJZ8_9NEIS</name>
<gene>
    <name evidence="1" type="ORF">EAY64_07205</name>
</gene>
<evidence type="ECO:0000313" key="2">
    <source>
        <dbReference type="Proteomes" id="UP000274139"/>
    </source>
</evidence>
<reference evidence="1 2" key="1">
    <citation type="submission" date="2018-10" db="EMBL/GenBank/DDBJ databases">
        <title>Draft genome sequence of Aquitalea MWU14-2217 isolated from a wild cranberry bog in Provincetown, Massachusetts.</title>
        <authorList>
            <person name="Ebadzadsahrai G."/>
            <person name="Soby S."/>
        </authorList>
    </citation>
    <scope>NUCLEOTIDE SEQUENCE [LARGE SCALE GENOMIC DNA]</scope>
    <source>
        <strain evidence="1 2">MWU14-2217</strain>
    </source>
</reference>
<comment type="caution">
    <text evidence="1">The sequence shown here is derived from an EMBL/GenBank/DDBJ whole genome shotgun (WGS) entry which is preliminary data.</text>
</comment>
<dbReference type="Proteomes" id="UP000274139">
    <property type="component" value="Unassembled WGS sequence"/>
</dbReference>
<dbReference type="EMBL" id="RFAR01000024">
    <property type="protein sequence ID" value="RMC99553.1"/>
    <property type="molecule type" value="Genomic_DNA"/>
</dbReference>
<dbReference type="RefSeq" id="WP_103524103.1">
    <property type="nucleotide sequence ID" value="NZ_JAIZDC010000007.1"/>
</dbReference>
<dbReference type="AlphaFoldDB" id="A0A454JJZ8"/>
<proteinExistence type="predicted"/>
<organism evidence="1 2">
    <name type="scientific">Aquitalea palustris</name>
    <dbReference type="NCBI Taxonomy" id="2480983"/>
    <lineage>
        <taxon>Bacteria</taxon>
        <taxon>Pseudomonadati</taxon>
        <taxon>Pseudomonadota</taxon>
        <taxon>Betaproteobacteria</taxon>
        <taxon>Neisseriales</taxon>
        <taxon>Chromobacteriaceae</taxon>
        <taxon>Aquitalea</taxon>
    </lineage>
</organism>
<sequence>MTISTLLQSPASDAPSGFYLHGLATGASLQTSDGKTVSCPYPVYVGDGSCYRLDVPGFVPPSYPAAVTAANEAAGRYFLPYVITSGRDFGKLPTGWGGYDFSVAFCFGTNRNVIATIQGNDLLWCENAGYADKPVHVVSQFFPDRPAGTVMYFEDIYGQRAIIRTGVVTGNQQAEYRVNSVSQTGLFLEQPQPYWYELRCDWPVEQAAPSFAMSKLAVTDDFSRTWGTVSPSHRVGSEDGASHTWESVTLTGSDGDPLYATRFEIDMIKASIYVAPQHRLIKRTIGYKYDKAGIAQPINLSIDDDITATTAIVDVTDLVPYGSMWGDGCRITYQRHTKAALEYAGAMVARSDIRQTIWDWVNLGEDLLGMYSGTIIKLDAQEALKCRPGYVRCSNRLWVISLIKTLPTAATRGTTAFQFFTIDDGVMHQTATYQPYLENVGTVFMLFHPMMAGTVHPVSGEVAVKNGQALRWV</sequence>